<dbReference type="PANTHER" id="PTHR30213">
    <property type="entry name" value="INNER MEMBRANE PROTEIN YHJD"/>
    <property type="match status" value="1"/>
</dbReference>
<dbReference type="AlphaFoldDB" id="A0A418X6S2"/>
<dbReference type="PANTHER" id="PTHR30213:SF0">
    <property type="entry name" value="UPF0761 MEMBRANE PROTEIN YIHY"/>
    <property type="match status" value="1"/>
</dbReference>
<evidence type="ECO:0000256" key="4">
    <source>
        <dbReference type="ARBA" id="ARBA00022989"/>
    </source>
</evidence>
<protein>
    <submittedName>
        <fullName evidence="7">YihY/virulence factor BrkB family protein</fullName>
    </submittedName>
</protein>
<name>A0A418X6S2_9BURK</name>
<feature type="transmembrane region" description="Helical" evidence="6">
    <location>
        <begin position="178"/>
        <end position="199"/>
    </location>
</feature>
<accession>A0A418X6S2</accession>
<comment type="subcellular location">
    <subcellularLocation>
        <location evidence="1">Cell membrane</location>
        <topology evidence="1">Multi-pass membrane protein</topology>
    </subcellularLocation>
</comment>
<evidence type="ECO:0000256" key="6">
    <source>
        <dbReference type="SAM" id="Phobius"/>
    </source>
</evidence>
<evidence type="ECO:0000313" key="7">
    <source>
        <dbReference type="EMBL" id="RJG08076.1"/>
    </source>
</evidence>
<evidence type="ECO:0000256" key="1">
    <source>
        <dbReference type="ARBA" id="ARBA00004651"/>
    </source>
</evidence>
<evidence type="ECO:0000256" key="2">
    <source>
        <dbReference type="ARBA" id="ARBA00022475"/>
    </source>
</evidence>
<evidence type="ECO:0000256" key="5">
    <source>
        <dbReference type="ARBA" id="ARBA00023136"/>
    </source>
</evidence>
<dbReference type="EMBL" id="QYUN01000002">
    <property type="protein sequence ID" value="RJG08076.1"/>
    <property type="molecule type" value="Genomic_DNA"/>
</dbReference>
<keyword evidence="2" id="KW-1003">Cell membrane</keyword>
<feature type="transmembrane region" description="Helical" evidence="6">
    <location>
        <begin position="242"/>
        <end position="266"/>
    </location>
</feature>
<keyword evidence="5 6" id="KW-0472">Membrane</keyword>
<dbReference type="InterPro" id="IPR017039">
    <property type="entry name" value="Virul_fac_BrkB"/>
</dbReference>
<gene>
    <name evidence="7" type="ORF">D3870_13730</name>
</gene>
<keyword evidence="8" id="KW-1185">Reference proteome</keyword>
<organism evidence="7 8">
    <name type="scientific">Noviherbaspirillum cavernae</name>
    <dbReference type="NCBI Taxonomy" id="2320862"/>
    <lineage>
        <taxon>Bacteria</taxon>
        <taxon>Pseudomonadati</taxon>
        <taxon>Pseudomonadota</taxon>
        <taxon>Betaproteobacteria</taxon>
        <taxon>Burkholderiales</taxon>
        <taxon>Oxalobacteraceae</taxon>
        <taxon>Noviherbaspirillum</taxon>
    </lineage>
</organism>
<feature type="transmembrane region" description="Helical" evidence="6">
    <location>
        <begin position="211"/>
        <end position="230"/>
    </location>
</feature>
<feature type="transmembrane region" description="Helical" evidence="6">
    <location>
        <begin position="136"/>
        <end position="158"/>
    </location>
</feature>
<dbReference type="GO" id="GO:0005886">
    <property type="term" value="C:plasma membrane"/>
    <property type="evidence" value="ECO:0007669"/>
    <property type="project" value="UniProtKB-SubCell"/>
</dbReference>
<comment type="caution">
    <text evidence="7">The sequence shown here is derived from an EMBL/GenBank/DDBJ whole genome shotgun (WGS) entry which is preliminary data.</text>
</comment>
<dbReference type="Pfam" id="PF03631">
    <property type="entry name" value="Virul_fac_BrkB"/>
    <property type="match status" value="1"/>
</dbReference>
<feature type="transmembrane region" description="Helical" evidence="6">
    <location>
        <begin position="38"/>
        <end position="58"/>
    </location>
</feature>
<keyword evidence="3 6" id="KW-0812">Transmembrane</keyword>
<feature type="transmembrane region" description="Helical" evidence="6">
    <location>
        <begin position="95"/>
        <end position="115"/>
    </location>
</feature>
<evidence type="ECO:0000256" key="3">
    <source>
        <dbReference type="ARBA" id="ARBA00022692"/>
    </source>
</evidence>
<keyword evidence="4 6" id="KW-1133">Transmembrane helix</keyword>
<dbReference type="NCBIfam" id="TIGR00765">
    <property type="entry name" value="yihY_not_rbn"/>
    <property type="match status" value="1"/>
</dbReference>
<proteinExistence type="predicted"/>
<reference evidence="7 8" key="1">
    <citation type="submission" date="2018-09" db="EMBL/GenBank/DDBJ databases">
        <authorList>
            <person name="Zhu H."/>
        </authorList>
    </citation>
    <scope>NUCLEOTIDE SEQUENCE [LARGE SCALE GENOMIC DNA]</scope>
    <source>
        <strain evidence="7 8">K2R10-39</strain>
    </source>
</reference>
<dbReference type="OrthoDB" id="9781030at2"/>
<sequence length="293" mass="32284">MGIPGLRGIGPFTLIKEAAYEFDDDDMMTHASALSYQVIFSIFPFVIFLVALLGFLHLPGFFDWLLQQASAIFPEQAMEQVIGVIQQLQQPQGGLLSFGAILALWTASAGTRALMRALNVAYDVKESRPMWKLYPLSIIYTIGIAAMLVVAATFFLIGPQAIEWLAQRVGLEKLFVTVWTLLRLPVVLVLLTAAVAIIYHVAPDHDQRFRFISPGAVLAVGAWIVMSLAFDYYVKNFGDYNAMYGSIGTIIVLLLYFFLSAAMLLFGAEINAVIERHAPATEKADVKQADAKA</sequence>
<dbReference type="Proteomes" id="UP000285190">
    <property type="component" value="Unassembled WGS sequence"/>
</dbReference>
<evidence type="ECO:0000313" key="8">
    <source>
        <dbReference type="Proteomes" id="UP000285190"/>
    </source>
</evidence>
<dbReference type="PIRSF" id="PIRSF035875">
    <property type="entry name" value="RNase_BN"/>
    <property type="match status" value="1"/>
</dbReference>
<dbReference type="RefSeq" id="WP_119739918.1">
    <property type="nucleotide sequence ID" value="NZ_QYUN01000002.1"/>
</dbReference>